<dbReference type="PROSITE" id="PS50294">
    <property type="entry name" value="WD_REPEATS_REGION"/>
    <property type="match status" value="1"/>
</dbReference>
<evidence type="ECO:0000256" key="5">
    <source>
        <dbReference type="ARBA" id="ARBA00022737"/>
    </source>
</evidence>
<dbReference type="GO" id="GO:0003723">
    <property type="term" value="F:RNA binding"/>
    <property type="evidence" value="ECO:0007669"/>
    <property type="project" value="InterPro"/>
</dbReference>
<name>A0A8D3DJS2_SCOMX</name>
<dbReference type="InterPro" id="IPR019775">
    <property type="entry name" value="WD40_repeat_CS"/>
</dbReference>
<evidence type="ECO:0000256" key="3">
    <source>
        <dbReference type="ARBA" id="ARBA00022552"/>
    </source>
</evidence>
<dbReference type="GO" id="GO:0006364">
    <property type="term" value="P:rRNA processing"/>
    <property type="evidence" value="ECO:0007669"/>
    <property type="project" value="UniProtKB-KW"/>
</dbReference>
<evidence type="ECO:0000313" key="11">
    <source>
        <dbReference type="Ensembl" id="ENSSMAP00000059781.1"/>
    </source>
</evidence>
<keyword evidence="2" id="KW-0690">Ribosome biogenesis</keyword>
<sequence length="1135" mass="127416">MVEHGDIRVVHRGGSKINFRDPVISHDSRLLLCASGECVKVFSTSTEECVHDLRGHTGLVTGLLLKPSNHLQVYSCSADGTVRLWDFTDGILIKTYVIGCPIYSIYASANHVGVIFVVTTTPSDRGSELFQLVAAHLPQSGDQLVEARELSAVIVDVSSNPAAIAFGKEGEFIASAKRLQLEVYFFKKQKSYRFFLKEDNKKGGRNTFTCVACHPTDDCIATGHEDGKIRLWRNFNQKKEYTYSTLHWHHNAVSSLCFTPEGTNLLSGGVESVLVQWRYNQESQKDFLPRLGGAITHINVSPDGALFCTSHSDNKITIIQSCVKVSAVIQGLVQGDSVKTDLMVDPRSKALVLNGKPGHLQFYSLQRDKLLYNLDIVQQEYIHEEGLQQFEVVKAAFNASGNWLATVEERQQKAAELELNLKLWEFDEQTQSFVLNTTISAPHEARITAMSFCLAADSQTTVLVSTSKDRHFKAWQLNAAAHTEDEGPSWSCEFVGAYHGLVPECCCFSADGSLLAVSFQEVVTVWSPSTWELLTTLSQPPGAVRDLCFGRLSCSKYLLGTTGNNLLCCWNLLTCSLEWSTVMDISLLLADPLSEDMAAFCCQDGCTDLFVFKPNEPRPLFSHKAVCSGKVARAVFAPREEMLESCEESSQWLNRSQLYFLTQYMDLMTFSTKAEEEQLMASSKQVETTVRRVQTGTYRYRPLSDGYKQVHTGTDHCQTGTNRYRPLSDGYKQVQTTVRRVQTCTDHCQTGTNRYRPLSDRHRRVQTGRDHCQTGTNRYKQVQTTVRRVQTGTDHCQTGTNRYRPLSDGYKHVQTTVRRVQTGTDHCQTGTDGYKQVQTTVRRVQTTVRRAQTGTDHCQTGTNRYRPLSDGYKQVQTTVRRIQTCTDHCQTGTNRYRPLSDGHRRVQTGTDHCQTGTNRYRPLSDGYKHVQTTVRRVQTCTDHCQTGTNRYRPLSDGHRRVQTGTDHCQTGTNRYKQVQTTVRRVQTGTDHCQTGTNRYRPLSDGHKQVQTGTDHCQDGHKQAQTGTNRHKQVQSGTDHCQTTVRQAQTGTNRYRPLSDGHKQVQTGTDHCQTGTVHSQCKNKQLKFIVFSGISTSYNPTSKSLNYPFQTGARLIPLFSVCVSFVLLMEHPALGV</sequence>
<dbReference type="GO" id="GO:0032040">
    <property type="term" value="C:small-subunit processome"/>
    <property type="evidence" value="ECO:0007669"/>
    <property type="project" value="InterPro"/>
</dbReference>
<dbReference type="PROSITE" id="PS50082">
    <property type="entry name" value="WD_REPEATS_2"/>
    <property type="match status" value="3"/>
</dbReference>
<dbReference type="InterPro" id="IPR013087">
    <property type="entry name" value="Znf_C2H2_type"/>
</dbReference>
<dbReference type="InterPro" id="IPR036322">
    <property type="entry name" value="WD40_repeat_dom_sf"/>
</dbReference>
<gene>
    <name evidence="11" type="primary">WDR75</name>
</gene>
<feature type="region of interest" description="Disordered" evidence="9">
    <location>
        <begin position="896"/>
        <end position="920"/>
    </location>
</feature>
<evidence type="ECO:0000256" key="7">
    <source>
        <dbReference type="ARBA" id="ARBA00023242"/>
    </source>
</evidence>
<dbReference type="GO" id="GO:2000234">
    <property type="term" value="P:positive regulation of rRNA processing"/>
    <property type="evidence" value="ECO:0007669"/>
    <property type="project" value="TreeGrafter"/>
</dbReference>
<keyword evidence="6" id="KW-0804">Transcription</keyword>
<dbReference type="SMART" id="SM00320">
    <property type="entry name" value="WD40"/>
    <property type="match status" value="7"/>
</dbReference>
<dbReference type="SUPFAM" id="SSF50978">
    <property type="entry name" value="WD40 repeat-like"/>
    <property type="match status" value="2"/>
</dbReference>
<dbReference type="Ensembl" id="ENSSMAT00000062440.1">
    <property type="protein sequence ID" value="ENSSMAP00000059781.1"/>
    <property type="gene ID" value="ENSSMAG00000018077.2"/>
</dbReference>
<evidence type="ECO:0000256" key="6">
    <source>
        <dbReference type="ARBA" id="ARBA00023163"/>
    </source>
</evidence>
<reference evidence="11" key="1">
    <citation type="submission" date="2023-05" db="EMBL/GenBank/DDBJ databases">
        <title>High-quality long-read genome of Scophthalmus maximus.</title>
        <authorList>
            <person name="Lien S."/>
            <person name="Martinez P."/>
        </authorList>
    </citation>
    <scope>NUCLEOTIDE SEQUENCE [LARGE SCALE GENOMIC DNA]</scope>
</reference>
<keyword evidence="4 8" id="KW-0853">WD repeat</keyword>
<dbReference type="Proteomes" id="UP000694558">
    <property type="component" value="Chromosome 14"/>
</dbReference>
<dbReference type="InterPro" id="IPR015943">
    <property type="entry name" value="WD40/YVTN_repeat-like_dom_sf"/>
</dbReference>
<proteinExistence type="predicted"/>
<dbReference type="GO" id="GO:0045943">
    <property type="term" value="P:positive regulation of transcription by RNA polymerase I"/>
    <property type="evidence" value="ECO:0007669"/>
    <property type="project" value="InterPro"/>
</dbReference>
<evidence type="ECO:0000313" key="12">
    <source>
        <dbReference type="Proteomes" id="UP000694558"/>
    </source>
</evidence>
<keyword evidence="3" id="KW-0698">rRNA processing</keyword>
<feature type="repeat" description="WD" evidence="8">
    <location>
        <begin position="246"/>
        <end position="287"/>
    </location>
</feature>
<keyword evidence="7" id="KW-0539">Nucleus</keyword>
<dbReference type="PANTHER" id="PTHR44215">
    <property type="entry name" value="WD REPEAT-CONTAINING PROTEIN 75"/>
    <property type="match status" value="1"/>
</dbReference>
<dbReference type="Pfam" id="PF23769">
    <property type="entry name" value="Beta-prop_WDR75_2nd"/>
    <property type="match status" value="1"/>
</dbReference>
<dbReference type="PROSITE" id="PS00028">
    <property type="entry name" value="ZINC_FINGER_C2H2_1"/>
    <property type="match status" value="1"/>
</dbReference>
<accession>A0A8D3DJS2</accession>
<feature type="compositionally biased region" description="Polar residues" evidence="9">
    <location>
        <begin position="907"/>
        <end position="918"/>
    </location>
</feature>
<organism evidence="11 12">
    <name type="scientific">Scophthalmus maximus</name>
    <name type="common">Turbot</name>
    <name type="synonym">Psetta maxima</name>
    <dbReference type="NCBI Taxonomy" id="52904"/>
    <lineage>
        <taxon>Eukaryota</taxon>
        <taxon>Metazoa</taxon>
        <taxon>Chordata</taxon>
        <taxon>Craniata</taxon>
        <taxon>Vertebrata</taxon>
        <taxon>Euteleostomi</taxon>
        <taxon>Actinopterygii</taxon>
        <taxon>Neopterygii</taxon>
        <taxon>Teleostei</taxon>
        <taxon>Neoteleostei</taxon>
        <taxon>Acanthomorphata</taxon>
        <taxon>Carangaria</taxon>
        <taxon>Pleuronectiformes</taxon>
        <taxon>Pleuronectoidei</taxon>
        <taxon>Scophthalmidae</taxon>
        <taxon>Scophthalmus</taxon>
    </lineage>
</organism>
<evidence type="ECO:0000256" key="4">
    <source>
        <dbReference type="ARBA" id="ARBA00022574"/>
    </source>
</evidence>
<protein>
    <submittedName>
        <fullName evidence="11">WD repeat domain 75</fullName>
    </submittedName>
</protein>
<evidence type="ECO:0000259" key="10">
    <source>
        <dbReference type="PROSITE" id="PS00028"/>
    </source>
</evidence>
<dbReference type="PANTHER" id="PTHR44215:SF1">
    <property type="entry name" value="WD REPEAT-CONTAINING PROTEIN 75"/>
    <property type="match status" value="1"/>
</dbReference>
<feature type="repeat" description="WD" evidence="8">
    <location>
        <begin position="53"/>
        <end position="95"/>
    </location>
</feature>
<dbReference type="Pfam" id="PF23869">
    <property type="entry name" value="Beta-prop_WDR75_1st"/>
    <property type="match status" value="1"/>
</dbReference>
<dbReference type="AlphaFoldDB" id="A0A8D3DJS2"/>
<dbReference type="InterPro" id="IPR057644">
    <property type="entry name" value="Beta-prop_WDR75_2nd"/>
</dbReference>
<keyword evidence="5" id="KW-0677">Repeat</keyword>
<reference evidence="11" key="2">
    <citation type="submission" date="2025-08" db="UniProtKB">
        <authorList>
            <consortium name="Ensembl"/>
        </authorList>
    </citation>
    <scope>IDENTIFICATION</scope>
</reference>
<dbReference type="GeneTree" id="ENSGT00390000006303"/>
<feature type="repeat" description="WD" evidence="8">
    <location>
        <begin position="201"/>
        <end position="232"/>
    </location>
</feature>
<evidence type="ECO:0000256" key="1">
    <source>
        <dbReference type="ARBA" id="ARBA00004604"/>
    </source>
</evidence>
<dbReference type="InterPro" id="IPR001680">
    <property type="entry name" value="WD40_rpt"/>
</dbReference>
<feature type="domain" description="C2H2-type" evidence="10">
    <location>
        <begin position="33"/>
        <end position="56"/>
    </location>
</feature>
<dbReference type="InterPro" id="IPR053826">
    <property type="entry name" value="WDR75"/>
</dbReference>
<comment type="subcellular location">
    <subcellularLocation>
        <location evidence="1">Nucleus</location>
        <location evidence="1">Nucleolus</location>
    </subcellularLocation>
</comment>
<dbReference type="PROSITE" id="PS00678">
    <property type="entry name" value="WD_REPEATS_1"/>
    <property type="match status" value="1"/>
</dbReference>
<evidence type="ECO:0000256" key="2">
    <source>
        <dbReference type="ARBA" id="ARBA00022517"/>
    </source>
</evidence>
<feature type="region of interest" description="Disordered" evidence="9">
    <location>
        <begin position="989"/>
        <end position="1028"/>
    </location>
</feature>
<feature type="region of interest" description="Disordered" evidence="9">
    <location>
        <begin position="951"/>
        <end position="970"/>
    </location>
</feature>
<evidence type="ECO:0000256" key="9">
    <source>
        <dbReference type="SAM" id="MobiDB-lite"/>
    </source>
</evidence>
<evidence type="ECO:0000256" key="8">
    <source>
        <dbReference type="PROSITE-ProRule" id="PRU00221"/>
    </source>
</evidence>
<dbReference type="Gene3D" id="2.130.10.10">
    <property type="entry name" value="YVTN repeat-like/Quinoprotein amine dehydrogenase"/>
    <property type="match status" value="3"/>
</dbReference>